<keyword evidence="2 5" id="KW-0812">Transmembrane</keyword>
<keyword evidence="3 5" id="KW-1133">Transmembrane helix</keyword>
<organism evidence="6">
    <name type="scientific">marine sediment metagenome</name>
    <dbReference type="NCBI Taxonomy" id="412755"/>
    <lineage>
        <taxon>unclassified sequences</taxon>
        <taxon>metagenomes</taxon>
        <taxon>ecological metagenomes</taxon>
    </lineage>
</organism>
<evidence type="ECO:0000313" key="6">
    <source>
        <dbReference type="EMBL" id="GAG54398.1"/>
    </source>
</evidence>
<dbReference type="GO" id="GO:0016020">
    <property type="term" value="C:membrane"/>
    <property type="evidence" value="ECO:0007669"/>
    <property type="project" value="UniProtKB-SubCell"/>
</dbReference>
<protein>
    <recommendedName>
        <fullName evidence="7">Membrane transporter protein</fullName>
    </recommendedName>
</protein>
<dbReference type="InterPro" id="IPR002781">
    <property type="entry name" value="TM_pro_TauE-like"/>
</dbReference>
<dbReference type="EMBL" id="BART01004530">
    <property type="protein sequence ID" value="GAG54398.1"/>
    <property type="molecule type" value="Genomic_DNA"/>
</dbReference>
<dbReference type="Pfam" id="PF01925">
    <property type="entry name" value="TauE"/>
    <property type="match status" value="1"/>
</dbReference>
<comment type="caution">
    <text evidence="6">The sequence shown here is derived from an EMBL/GenBank/DDBJ whole genome shotgun (WGS) entry which is preliminary data.</text>
</comment>
<comment type="subcellular location">
    <subcellularLocation>
        <location evidence="1">Membrane</location>
        <topology evidence="1">Multi-pass membrane protein</topology>
    </subcellularLocation>
</comment>
<accession>X0Z1L7</accession>
<proteinExistence type="predicted"/>
<feature type="transmembrane region" description="Helical" evidence="5">
    <location>
        <begin position="121"/>
        <end position="142"/>
    </location>
</feature>
<reference evidence="6" key="1">
    <citation type="journal article" date="2014" name="Front. Microbiol.">
        <title>High frequency of phylogenetically diverse reductive dehalogenase-homologous genes in deep subseafloor sedimentary metagenomes.</title>
        <authorList>
            <person name="Kawai M."/>
            <person name="Futagami T."/>
            <person name="Toyoda A."/>
            <person name="Takaki Y."/>
            <person name="Nishi S."/>
            <person name="Hori S."/>
            <person name="Arai W."/>
            <person name="Tsubouchi T."/>
            <person name="Morono Y."/>
            <person name="Uchiyama I."/>
            <person name="Ito T."/>
            <person name="Fujiyama A."/>
            <person name="Inagaki F."/>
            <person name="Takami H."/>
        </authorList>
    </citation>
    <scope>NUCLEOTIDE SEQUENCE</scope>
    <source>
        <strain evidence="6">Expedition CK06-06</strain>
    </source>
</reference>
<evidence type="ECO:0000256" key="1">
    <source>
        <dbReference type="ARBA" id="ARBA00004141"/>
    </source>
</evidence>
<dbReference type="PANTHER" id="PTHR43701">
    <property type="entry name" value="MEMBRANE TRANSPORTER PROTEIN MJ0441-RELATED"/>
    <property type="match status" value="1"/>
</dbReference>
<dbReference type="PANTHER" id="PTHR43701:SF2">
    <property type="entry name" value="MEMBRANE TRANSPORTER PROTEIN YJNA-RELATED"/>
    <property type="match status" value="1"/>
</dbReference>
<feature type="non-terminal residue" evidence="6">
    <location>
        <position position="1"/>
    </location>
</feature>
<feature type="transmembrane region" description="Helical" evidence="5">
    <location>
        <begin position="154"/>
        <end position="173"/>
    </location>
</feature>
<gene>
    <name evidence="6" type="ORF">S01H4_11296</name>
</gene>
<dbReference type="AlphaFoldDB" id="X0Z1L7"/>
<feature type="transmembrane region" description="Helical" evidence="5">
    <location>
        <begin position="93"/>
        <end position="115"/>
    </location>
</feature>
<evidence type="ECO:0000256" key="2">
    <source>
        <dbReference type="ARBA" id="ARBA00022692"/>
    </source>
</evidence>
<evidence type="ECO:0000256" key="4">
    <source>
        <dbReference type="ARBA" id="ARBA00023136"/>
    </source>
</evidence>
<keyword evidence="4 5" id="KW-0472">Membrane</keyword>
<dbReference type="InterPro" id="IPR051598">
    <property type="entry name" value="TSUP/Inactive_protease-like"/>
</dbReference>
<evidence type="ECO:0000256" key="3">
    <source>
        <dbReference type="ARBA" id="ARBA00022989"/>
    </source>
</evidence>
<name>X0Z1L7_9ZZZZ</name>
<evidence type="ECO:0008006" key="7">
    <source>
        <dbReference type="Google" id="ProtNLM"/>
    </source>
</evidence>
<evidence type="ECO:0000256" key="5">
    <source>
        <dbReference type="SAM" id="Phobius"/>
    </source>
</evidence>
<sequence length="175" mass="18985">RYCGALIITLSIILFRKNHNHKFEKENTPILKNEESNITKSKLNHKLNLGVNNPVIASFSSFSGGFISGLGGLGGGTADTTTMILLGLDPKEAAATSQFAMVFTSVFGVIVHILFGTYNGSFLWPVIMTIGGIIGAQVGTYLSIKIKSKIIRKLLAIFAFYTGLLLILLMFNIGW</sequence>